<name>A0ABN9BKT8_9NEOB</name>
<dbReference type="Proteomes" id="UP001162483">
    <property type="component" value="Unassembled WGS sequence"/>
</dbReference>
<evidence type="ECO:0000313" key="2">
    <source>
        <dbReference type="Proteomes" id="UP001162483"/>
    </source>
</evidence>
<organism evidence="1 2">
    <name type="scientific">Staurois parvus</name>
    <dbReference type="NCBI Taxonomy" id="386267"/>
    <lineage>
        <taxon>Eukaryota</taxon>
        <taxon>Metazoa</taxon>
        <taxon>Chordata</taxon>
        <taxon>Craniata</taxon>
        <taxon>Vertebrata</taxon>
        <taxon>Euteleostomi</taxon>
        <taxon>Amphibia</taxon>
        <taxon>Batrachia</taxon>
        <taxon>Anura</taxon>
        <taxon>Neobatrachia</taxon>
        <taxon>Ranoidea</taxon>
        <taxon>Ranidae</taxon>
        <taxon>Staurois</taxon>
    </lineage>
</organism>
<sequence length="54" mass="6026">ILHFQERELYVNNTVLSPVSSCTLLCMALHIRAIQSSVLTVESTNTAYCETTHS</sequence>
<gene>
    <name evidence="1" type="ORF">SPARVUS_LOCUS3124085</name>
</gene>
<dbReference type="EMBL" id="CATNWA010004617">
    <property type="protein sequence ID" value="CAI9548261.1"/>
    <property type="molecule type" value="Genomic_DNA"/>
</dbReference>
<accession>A0ABN9BKT8</accession>
<proteinExistence type="predicted"/>
<protein>
    <submittedName>
        <fullName evidence="1">Uncharacterized protein</fullName>
    </submittedName>
</protein>
<feature type="non-terminal residue" evidence="1">
    <location>
        <position position="1"/>
    </location>
</feature>
<keyword evidence="2" id="KW-1185">Reference proteome</keyword>
<evidence type="ECO:0000313" key="1">
    <source>
        <dbReference type="EMBL" id="CAI9548261.1"/>
    </source>
</evidence>
<comment type="caution">
    <text evidence="1">The sequence shown here is derived from an EMBL/GenBank/DDBJ whole genome shotgun (WGS) entry which is preliminary data.</text>
</comment>
<reference evidence="1" key="1">
    <citation type="submission" date="2023-05" db="EMBL/GenBank/DDBJ databases">
        <authorList>
            <person name="Stuckert A."/>
        </authorList>
    </citation>
    <scope>NUCLEOTIDE SEQUENCE</scope>
</reference>